<dbReference type="EMBL" id="GBXM01103305">
    <property type="protein sequence ID" value="JAH05272.1"/>
    <property type="molecule type" value="Transcribed_RNA"/>
</dbReference>
<sequence>MRERGRMCARARVCEREGRGSVCVCATLCAYLYSVFNTRKPQAHASMFNSDQRGTVLTGEYLQPRGLEV</sequence>
<evidence type="ECO:0000313" key="1">
    <source>
        <dbReference type="EMBL" id="JAH05272.1"/>
    </source>
</evidence>
<reference evidence="1" key="2">
    <citation type="journal article" date="2015" name="Fish Shellfish Immunol.">
        <title>Early steps in the European eel (Anguilla anguilla)-Vibrio vulnificus interaction in the gills: Role of the RtxA13 toxin.</title>
        <authorList>
            <person name="Callol A."/>
            <person name="Pajuelo D."/>
            <person name="Ebbesson L."/>
            <person name="Teles M."/>
            <person name="MacKenzie S."/>
            <person name="Amaro C."/>
        </authorList>
    </citation>
    <scope>NUCLEOTIDE SEQUENCE</scope>
</reference>
<reference evidence="1" key="1">
    <citation type="submission" date="2014-11" db="EMBL/GenBank/DDBJ databases">
        <authorList>
            <person name="Amaro Gonzalez C."/>
        </authorList>
    </citation>
    <scope>NUCLEOTIDE SEQUENCE</scope>
</reference>
<proteinExistence type="predicted"/>
<accession>A0A0E9PLX9</accession>
<name>A0A0E9PLX9_ANGAN</name>
<organism evidence="1">
    <name type="scientific">Anguilla anguilla</name>
    <name type="common">European freshwater eel</name>
    <name type="synonym">Muraena anguilla</name>
    <dbReference type="NCBI Taxonomy" id="7936"/>
    <lineage>
        <taxon>Eukaryota</taxon>
        <taxon>Metazoa</taxon>
        <taxon>Chordata</taxon>
        <taxon>Craniata</taxon>
        <taxon>Vertebrata</taxon>
        <taxon>Euteleostomi</taxon>
        <taxon>Actinopterygii</taxon>
        <taxon>Neopterygii</taxon>
        <taxon>Teleostei</taxon>
        <taxon>Anguilliformes</taxon>
        <taxon>Anguillidae</taxon>
        <taxon>Anguilla</taxon>
    </lineage>
</organism>
<protein>
    <submittedName>
        <fullName evidence="1">Uncharacterized protein</fullName>
    </submittedName>
</protein>
<dbReference type="AlphaFoldDB" id="A0A0E9PLX9"/>